<evidence type="ECO:0000256" key="1">
    <source>
        <dbReference type="ARBA" id="ARBA00004141"/>
    </source>
</evidence>
<keyword evidence="3 9" id="KW-0812">Transmembrane</keyword>
<comment type="subcellular location">
    <subcellularLocation>
        <location evidence="9">Cell membrane</location>
        <topology evidence="9">Multi-pass membrane protein</topology>
    </subcellularLocation>
    <subcellularLocation>
        <location evidence="1">Membrane</location>
        <topology evidence="1">Multi-pass membrane protein</topology>
    </subcellularLocation>
</comment>
<dbReference type="GO" id="GO:0007165">
    <property type="term" value="P:signal transduction"/>
    <property type="evidence" value="ECO:0007669"/>
    <property type="project" value="UniProtKB-KW"/>
</dbReference>
<evidence type="ECO:0000256" key="9">
    <source>
        <dbReference type="RuleBase" id="RU351113"/>
    </source>
</evidence>
<dbReference type="EMBL" id="MT670998">
    <property type="protein sequence ID" value="QNL15002.1"/>
    <property type="molecule type" value="mRNA"/>
</dbReference>
<keyword evidence="5 9" id="KW-1133">Transmembrane helix</keyword>
<accession>A0A7G8Z977</accession>
<dbReference type="PANTHER" id="PTHR21137">
    <property type="entry name" value="ODORANT RECEPTOR"/>
    <property type="match status" value="1"/>
</dbReference>
<keyword evidence="8 9" id="KW-0807">Transducer</keyword>
<proteinExistence type="evidence at transcript level"/>
<sequence>MLLMLSIDLVRQLIIYENCGTVIEIVDILTIIISALIVIIKVVQHYIYKNTLNIMIRSSASDWTVVNNCESRHIMLRYANIGRIFFIVQTVFAYTAGFQIIVGQLPFLSVFSSKQISVNESVWNFPVGLKCWIPVDKSAWSYGASYLIQSIQVIIISGGSSGCDAIFFGIAMHICGQYELLHQSLGELYGSGTIRVPSKSIVREFVKRHEHLLTLSDYFEMVYNPVILAIVVSNAVLLCITGLVLLISLQSGGNIVTMLGLTVRIYLLLVQLFICSYVGERLSQQSLELGNAVYNSAWYELPPIVANDMVFIILRCTHQVNLTAGNLFVMNIYQFMQMLKTMFSYFSVLRLAFNVKPQ</sequence>
<evidence type="ECO:0000256" key="5">
    <source>
        <dbReference type="ARBA" id="ARBA00022989"/>
    </source>
</evidence>
<organism evidence="10">
    <name type="scientific">Aulacocentrum confusum</name>
    <dbReference type="NCBI Taxonomy" id="2767324"/>
    <lineage>
        <taxon>Eukaryota</taxon>
        <taxon>Metazoa</taxon>
        <taxon>Ecdysozoa</taxon>
        <taxon>Arthropoda</taxon>
        <taxon>Hexapoda</taxon>
        <taxon>Insecta</taxon>
        <taxon>Pterygota</taxon>
        <taxon>Neoptera</taxon>
        <taxon>Endopterygota</taxon>
        <taxon>Hymenoptera</taxon>
        <taxon>Apocrita</taxon>
        <taxon>Ichneumonoidea</taxon>
        <taxon>Braconidae</taxon>
        <taxon>Macrocentrinae</taxon>
        <taxon>Aulacocentrum</taxon>
    </lineage>
</organism>
<feature type="transmembrane region" description="Helical" evidence="9">
    <location>
        <begin position="28"/>
        <end position="48"/>
    </location>
</feature>
<evidence type="ECO:0000256" key="3">
    <source>
        <dbReference type="ARBA" id="ARBA00022692"/>
    </source>
</evidence>
<keyword evidence="4 9" id="KW-0552">Olfaction</keyword>
<comment type="caution">
    <text evidence="9">Lacks conserved residue(s) required for the propagation of feature annotation.</text>
</comment>
<dbReference type="AlphaFoldDB" id="A0A7G8Z977"/>
<keyword evidence="2 9" id="KW-0716">Sensory transduction</keyword>
<reference evidence="10" key="1">
    <citation type="submission" date="2020-06" db="EMBL/GenBank/DDBJ databases">
        <authorList>
            <person name="Sheng S."/>
        </authorList>
    </citation>
    <scope>NUCLEOTIDE SEQUENCE</scope>
    <source>
        <tissue evidence="10">Antenna</tissue>
    </source>
</reference>
<dbReference type="GO" id="GO:0005549">
    <property type="term" value="F:odorant binding"/>
    <property type="evidence" value="ECO:0007669"/>
    <property type="project" value="InterPro"/>
</dbReference>
<feature type="transmembrane region" description="Helical" evidence="9">
    <location>
        <begin position="226"/>
        <end position="249"/>
    </location>
</feature>
<evidence type="ECO:0000313" key="10">
    <source>
        <dbReference type="EMBL" id="QNL15002.1"/>
    </source>
</evidence>
<dbReference type="PANTHER" id="PTHR21137:SF42">
    <property type="entry name" value="ODORANT RECEPTOR 83A"/>
    <property type="match status" value="1"/>
</dbReference>
<dbReference type="Pfam" id="PF02949">
    <property type="entry name" value="7tm_6"/>
    <property type="match status" value="1"/>
</dbReference>
<gene>
    <name evidence="10" type="primary">OR58</name>
</gene>
<feature type="transmembrane region" description="Helical" evidence="9">
    <location>
        <begin position="81"/>
        <end position="102"/>
    </location>
</feature>
<comment type="similarity">
    <text evidence="9">Belongs to the insect chemoreceptor superfamily. Heteromeric odorant receptor channel (TC 1.A.69) family.</text>
</comment>
<evidence type="ECO:0000256" key="7">
    <source>
        <dbReference type="ARBA" id="ARBA00023170"/>
    </source>
</evidence>
<name>A0A7G8Z977_9HYME</name>
<protein>
    <recommendedName>
        <fullName evidence="9">Odorant receptor</fullName>
    </recommendedName>
</protein>
<evidence type="ECO:0000256" key="8">
    <source>
        <dbReference type="ARBA" id="ARBA00023224"/>
    </source>
</evidence>
<keyword evidence="7 9" id="KW-0675">Receptor</keyword>
<dbReference type="InterPro" id="IPR004117">
    <property type="entry name" value="7tm6_olfct_rcpt"/>
</dbReference>
<feature type="transmembrane region" description="Helical" evidence="9">
    <location>
        <begin position="261"/>
        <end position="279"/>
    </location>
</feature>
<evidence type="ECO:0000256" key="6">
    <source>
        <dbReference type="ARBA" id="ARBA00023136"/>
    </source>
</evidence>
<dbReference type="GO" id="GO:0004984">
    <property type="term" value="F:olfactory receptor activity"/>
    <property type="evidence" value="ECO:0007669"/>
    <property type="project" value="InterPro"/>
</dbReference>
<evidence type="ECO:0000256" key="4">
    <source>
        <dbReference type="ARBA" id="ARBA00022725"/>
    </source>
</evidence>
<dbReference type="GO" id="GO:0005886">
    <property type="term" value="C:plasma membrane"/>
    <property type="evidence" value="ECO:0007669"/>
    <property type="project" value="UniProtKB-SubCell"/>
</dbReference>
<evidence type="ECO:0000256" key="2">
    <source>
        <dbReference type="ARBA" id="ARBA00022606"/>
    </source>
</evidence>
<keyword evidence="6 9" id="KW-0472">Membrane</keyword>